<evidence type="ECO:0000313" key="2">
    <source>
        <dbReference type="EMBL" id="AFL90274.1"/>
    </source>
</evidence>
<dbReference type="EMBL" id="CP003379">
    <property type="protein sequence ID" value="AFL90274.1"/>
    <property type="molecule type" value="Genomic_DNA"/>
</dbReference>
<dbReference type="Pfam" id="PF01042">
    <property type="entry name" value="Ribonuc_L-PSP"/>
    <property type="match status" value="1"/>
</dbReference>
<feature type="signal peptide" evidence="1">
    <location>
        <begin position="1"/>
        <end position="26"/>
    </location>
</feature>
<dbReference type="PROSITE" id="PS51318">
    <property type="entry name" value="TAT"/>
    <property type="match status" value="1"/>
</dbReference>
<dbReference type="PANTHER" id="PTHR11803">
    <property type="entry name" value="2-IMINOBUTANOATE/2-IMINOPROPANOATE DEAMINASE RIDA"/>
    <property type="match status" value="1"/>
</dbReference>
<dbReference type="eggNOG" id="COG0251">
    <property type="taxonomic scope" value="Bacteria"/>
</dbReference>
<dbReference type="CDD" id="cd00448">
    <property type="entry name" value="YjgF_YER057c_UK114_family"/>
    <property type="match status" value="1"/>
</dbReference>
<evidence type="ECO:0000256" key="1">
    <source>
        <dbReference type="SAM" id="SignalP"/>
    </source>
</evidence>
<keyword evidence="1" id="KW-0732">Signal</keyword>
<dbReference type="STRING" id="926566.Terro_4067"/>
<sequence>MSMTRRTLASSAAALGAVAFTPFARAAATLRKKVLAANPNATPKPPYSPAVAYGNLVFVSGKASYNATDPKDIRVCTKYALDEVAKELKNAGSSMDNVLKVQVFLRNIDDYAAMNEVFAATFAKEPPARTTVAAIIPRESLVEIDVVAYL</sequence>
<dbReference type="KEGG" id="trs:Terro_4067"/>
<reference evidence="2 3" key="1">
    <citation type="submission" date="2012-06" db="EMBL/GenBank/DDBJ databases">
        <title>Complete genome of Terriglobus roseus DSM 18391.</title>
        <authorList>
            <consortium name="US DOE Joint Genome Institute (JGI-PGF)"/>
            <person name="Lucas S."/>
            <person name="Copeland A."/>
            <person name="Lapidus A."/>
            <person name="Glavina del Rio T."/>
            <person name="Dalin E."/>
            <person name="Tice H."/>
            <person name="Bruce D."/>
            <person name="Goodwin L."/>
            <person name="Pitluck S."/>
            <person name="Peters L."/>
            <person name="Mikhailova N."/>
            <person name="Munk A.C.C."/>
            <person name="Kyrpides N."/>
            <person name="Mavromatis K."/>
            <person name="Ivanova N."/>
            <person name="Brettin T."/>
            <person name="Detter J.C."/>
            <person name="Han C."/>
            <person name="Larimer F."/>
            <person name="Land M."/>
            <person name="Hauser L."/>
            <person name="Markowitz V."/>
            <person name="Cheng J.-F."/>
            <person name="Hugenholtz P."/>
            <person name="Woyke T."/>
            <person name="Wu D."/>
            <person name="Brambilla E."/>
            <person name="Klenk H.-P."/>
            <person name="Eisen J.A."/>
        </authorList>
    </citation>
    <scope>NUCLEOTIDE SEQUENCE [LARGE SCALE GENOMIC DNA]</scope>
    <source>
        <strain evidence="3">DSM 18391 / NRRL B-41598 / KBS 63</strain>
    </source>
</reference>
<dbReference type="Proteomes" id="UP000006056">
    <property type="component" value="Chromosome"/>
</dbReference>
<protein>
    <submittedName>
        <fullName evidence="2">Putative translation initiation inhibitor, yjgF family</fullName>
    </submittedName>
</protein>
<dbReference type="SUPFAM" id="SSF55298">
    <property type="entry name" value="YjgF-like"/>
    <property type="match status" value="1"/>
</dbReference>
<dbReference type="AlphaFoldDB" id="I3ZM06"/>
<dbReference type="PANTHER" id="PTHR11803:SF39">
    <property type="entry name" value="2-IMINOBUTANOATE_2-IMINOPROPANOATE DEAMINASE"/>
    <property type="match status" value="1"/>
</dbReference>
<proteinExistence type="predicted"/>
<dbReference type="InterPro" id="IPR006175">
    <property type="entry name" value="YjgF/YER057c/UK114"/>
</dbReference>
<organism evidence="2 3">
    <name type="scientific">Terriglobus roseus (strain DSM 18391 / NRRL B-41598 / KBS 63)</name>
    <dbReference type="NCBI Taxonomy" id="926566"/>
    <lineage>
        <taxon>Bacteria</taxon>
        <taxon>Pseudomonadati</taxon>
        <taxon>Acidobacteriota</taxon>
        <taxon>Terriglobia</taxon>
        <taxon>Terriglobales</taxon>
        <taxon>Acidobacteriaceae</taxon>
        <taxon>Terriglobus</taxon>
    </lineage>
</organism>
<dbReference type="GO" id="GO:0005829">
    <property type="term" value="C:cytosol"/>
    <property type="evidence" value="ECO:0007669"/>
    <property type="project" value="TreeGrafter"/>
</dbReference>
<dbReference type="RefSeq" id="WP_014787534.1">
    <property type="nucleotide sequence ID" value="NC_018014.1"/>
</dbReference>
<dbReference type="Gene3D" id="3.30.1330.40">
    <property type="entry name" value="RutC-like"/>
    <property type="match status" value="1"/>
</dbReference>
<dbReference type="GO" id="GO:0019239">
    <property type="term" value="F:deaminase activity"/>
    <property type="evidence" value="ECO:0007669"/>
    <property type="project" value="TreeGrafter"/>
</dbReference>
<dbReference type="HOGENOM" id="CLU_100715_7_2_0"/>
<dbReference type="InterPro" id="IPR006311">
    <property type="entry name" value="TAT_signal"/>
</dbReference>
<name>I3ZM06_TERRK</name>
<accession>I3ZM06</accession>
<keyword evidence="3" id="KW-1185">Reference proteome</keyword>
<dbReference type="InterPro" id="IPR035959">
    <property type="entry name" value="RutC-like_sf"/>
</dbReference>
<evidence type="ECO:0000313" key="3">
    <source>
        <dbReference type="Proteomes" id="UP000006056"/>
    </source>
</evidence>
<feature type="chain" id="PRO_5003684173" evidence="1">
    <location>
        <begin position="27"/>
        <end position="150"/>
    </location>
</feature>
<gene>
    <name evidence="2" type="ordered locus">Terro_4067</name>
</gene>